<protein>
    <submittedName>
        <fullName evidence="2">Polysaccharide pyruvyl transferase family protein</fullName>
        <ecNumber evidence="2">2.4.-.-</ecNumber>
    </submittedName>
</protein>
<proteinExistence type="predicted"/>
<name>A0ABU7XCJ3_9HYPH</name>
<dbReference type="InterPro" id="IPR029063">
    <property type="entry name" value="SAM-dependent_MTases_sf"/>
</dbReference>
<organism evidence="2 3">
    <name type="scientific">Methylocystis borbori</name>
    <dbReference type="NCBI Taxonomy" id="3118750"/>
    <lineage>
        <taxon>Bacteria</taxon>
        <taxon>Pseudomonadati</taxon>
        <taxon>Pseudomonadota</taxon>
        <taxon>Alphaproteobacteria</taxon>
        <taxon>Hyphomicrobiales</taxon>
        <taxon>Methylocystaceae</taxon>
        <taxon>Methylocystis</taxon>
    </lineage>
</organism>
<reference evidence="2 3" key="1">
    <citation type="submission" date="2024-02" db="EMBL/GenBank/DDBJ databases">
        <authorList>
            <person name="Grouzdev D."/>
        </authorList>
    </citation>
    <scope>NUCLEOTIDE SEQUENCE [LARGE SCALE GENOMIC DNA]</scope>
    <source>
        <strain evidence="2 3">9N</strain>
    </source>
</reference>
<dbReference type="EC" id="2.4.-.-" evidence="2"/>
<keyword evidence="2" id="KW-0808">Transferase</keyword>
<evidence type="ECO:0000313" key="3">
    <source>
        <dbReference type="Proteomes" id="UP001350748"/>
    </source>
</evidence>
<dbReference type="Pfam" id="PF04230">
    <property type="entry name" value="PS_pyruv_trans"/>
    <property type="match status" value="1"/>
</dbReference>
<dbReference type="SUPFAM" id="SSF53335">
    <property type="entry name" value="S-adenosyl-L-methionine-dependent methyltransferases"/>
    <property type="match status" value="1"/>
</dbReference>
<evidence type="ECO:0000259" key="1">
    <source>
        <dbReference type="Pfam" id="PF04230"/>
    </source>
</evidence>
<evidence type="ECO:0000313" key="2">
    <source>
        <dbReference type="EMBL" id="MEF3365103.1"/>
    </source>
</evidence>
<sequence length="667" mass="73894">MTVCLVNLAEPERGGSDAPLFEKFRHTSFNSGNICFMQGLRSTVVVGKEINYWDDVAHESNTILLSLANFLRPGVNVEFEAAQLLKSGSKHIVLVGAGAQADTYHEFFCFTDSLKRFLSLILDRSASIGVRGQFTAELLARNGFKRAHVIGCPSAFVNGAEPAAFSNDTIEKVAVSATPIRRHRALTKKLFEIGIKRQAKYFLQGEMDLVTFRDPSVGRSALLEDRERTLLLNTPQGRTVEETRAWVKGHAEIHLSYEAWRQALQSADLLVGSRIHGAIMALNSGVRAALASCDARTSELAAFLNIPCISPAELDQIAAGVFSTDYYPSNYLATYADRLDNYLVFLKQNELPCRIANQSTALRVAEALPPLQAEVEIGAAAYEREYQQIRRDARDLPNYDRTAAETFIAASHNSMTINIDTSAQAPSMQRSDALAPSDSRYAFPDAPPLKSPGALEAEIQTLVARMSECVQQYILATGDNPYFMLPQIPMDIPEEKLRDAKMHTSRMTMMMQLGGAAGLEIRPHPETPTLTLLDLNDALSLVYAGENVSCLAKYAVDNGLASNRLTLLEGVWMNDLATMKPLAFDWIFFESPSSRDETMQLLQLSKRILKQGGQIVLGNYTPWSLFEARPYGVVQAVNEFLNLHDYSVSHFVLQRFGYSTIVLKRDA</sequence>
<dbReference type="RefSeq" id="WP_332080007.1">
    <property type="nucleotide sequence ID" value="NZ_JAZHYN010000002.1"/>
</dbReference>
<dbReference type="Proteomes" id="UP001350748">
    <property type="component" value="Unassembled WGS sequence"/>
</dbReference>
<dbReference type="EMBL" id="JAZHYN010000002">
    <property type="protein sequence ID" value="MEF3365103.1"/>
    <property type="molecule type" value="Genomic_DNA"/>
</dbReference>
<feature type="domain" description="Polysaccharide pyruvyl transferase" evidence="1">
    <location>
        <begin position="84"/>
        <end position="288"/>
    </location>
</feature>
<accession>A0ABU7XCJ3</accession>
<comment type="caution">
    <text evidence="2">The sequence shown here is derived from an EMBL/GenBank/DDBJ whole genome shotgun (WGS) entry which is preliminary data.</text>
</comment>
<dbReference type="InterPro" id="IPR007345">
    <property type="entry name" value="Polysacch_pyruvyl_Trfase"/>
</dbReference>
<dbReference type="GO" id="GO:0016757">
    <property type="term" value="F:glycosyltransferase activity"/>
    <property type="evidence" value="ECO:0007669"/>
    <property type="project" value="UniProtKB-KW"/>
</dbReference>
<gene>
    <name evidence="2" type="ORF">V3H18_00995</name>
</gene>
<keyword evidence="2" id="KW-0328">Glycosyltransferase</keyword>
<keyword evidence="3" id="KW-1185">Reference proteome</keyword>